<dbReference type="AlphaFoldDB" id="A0A9P9WG78"/>
<protein>
    <submittedName>
        <fullName evidence="2">Uncharacterized protein</fullName>
    </submittedName>
</protein>
<feature type="region of interest" description="Disordered" evidence="1">
    <location>
        <begin position="1"/>
        <end position="20"/>
    </location>
</feature>
<evidence type="ECO:0000256" key="1">
    <source>
        <dbReference type="SAM" id="MobiDB-lite"/>
    </source>
</evidence>
<reference evidence="2" key="1">
    <citation type="submission" date="2021-03" db="EMBL/GenBank/DDBJ databases">
        <title>Revisited historic fungal species revealed as producer of novel bioactive compounds through whole genome sequencing and comparative genomics.</title>
        <authorList>
            <person name="Vignolle G.A."/>
            <person name="Hochenegger N."/>
            <person name="Mach R.L."/>
            <person name="Mach-Aigner A.R."/>
            <person name="Javad Rahimi M."/>
            <person name="Salim K.A."/>
            <person name="Chan C.M."/>
            <person name="Lim L.B.L."/>
            <person name="Cai F."/>
            <person name="Druzhinina I.S."/>
            <person name="U'Ren J.M."/>
            <person name="Derntl C."/>
        </authorList>
    </citation>
    <scope>NUCLEOTIDE SEQUENCE</scope>
    <source>
        <strain evidence="2">TUCIM 5799</strain>
    </source>
</reference>
<organism evidence="2 3">
    <name type="scientific">Neoarthrinium moseri</name>
    <dbReference type="NCBI Taxonomy" id="1658444"/>
    <lineage>
        <taxon>Eukaryota</taxon>
        <taxon>Fungi</taxon>
        <taxon>Dikarya</taxon>
        <taxon>Ascomycota</taxon>
        <taxon>Pezizomycotina</taxon>
        <taxon>Sordariomycetes</taxon>
        <taxon>Xylariomycetidae</taxon>
        <taxon>Amphisphaeriales</taxon>
        <taxon>Apiosporaceae</taxon>
        <taxon>Neoarthrinium</taxon>
    </lineage>
</organism>
<evidence type="ECO:0000313" key="2">
    <source>
        <dbReference type="EMBL" id="KAI1861587.1"/>
    </source>
</evidence>
<gene>
    <name evidence="2" type="ORF">JX265_009554</name>
</gene>
<comment type="caution">
    <text evidence="2">The sequence shown here is derived from an EMBL/GenBank/DDBJ whole genome shotgun (WGS) entry which is preliminary data.</text>
</comment>
<keyword evidence="3" id="KW-1185">Reference proteome</keyword>
<evidence type="ECO:0000313" key="3">
    <source>
        <dbReference type="Proteomes" id="UP000829685"/>
    </source>
</evidence>
<feature type="region of interest" description="Disordered" evidence="1">
    <location>
        <begin position="690"/>
        <end position="726"/>
    </location>
</feature>
<accession>A0A9P9WG78</accession>
<name>A0A9P9WG78_9PEZI</name>
<dbReference type="EMBL" id="JAFIMR010000029">
    <property type="protein sequence ID" value="KAI1861587.1"/>
    <property type="molecule type" value="Genomic_DNA"/>
</dbReference>
<dbReference type="Proteomes" id="UP000829685">
    <property type="component" value="Unassembled WGS sequence"/>
</dbReference>
<feature type="compositionally biased region" description="Basic and acidic residues" evidence="1">
    <location>
        <begin position="692"/>
        <end position="702"/>
    </location>
</feature>
<proteinExistence type="predicted"/>
<sequence>MSAFHDQSAQGPSASGGGARFMTLDDIAESQTLHTNMRSTYSAKWEPWEAFRELVQNWRDGIIKSFNLDETKFRVEREEKLDGSTINILYKASSASDFWPLPECLGYIRFVAEDATAGGAVEIVNRRATIQPFHFDLGGTTKSDDKSLAGEHGDGLKVALLVLLRKPQGYALVVELQRMSSRQIESNLRKANANCDKGLVPFAPMPYEDVAFGIGSSDSDDIRPSLFRVSRVAFDGWTKVALFLHGPQSGGQITVSEGDLITDSAFRGNIYLKGLLLKTSKKGDLRDEDSASITGKPLKFGYNFANGATNRDRQSLATAGEEGVAIRSIWNQVLFLKPDMAKELHDMLNSKFPLYADVAWSTQHPLPLNIKNILGRYLFTAPHDRRWYYTASEESQNRRLLKMIQGLGREGFHLENTYWRLLSDNGLVRTAAEEQQRRFLQVVCASTGGIDPVAMYLINENKVRVHVGWLTAESAANELGFPVDFPTTDLIWNTAKCLIRDIIEQVPDIKFGPDARFPYTAGRSQKQVKNIEKNLLEQRIMDHTCLKKHLRLSICEAQLVVSWVCDAAWNHAEDICVQVHGQSHRGDFKDTLISGDAYGRGRLCQTTGTCQTLLVRYGQQSCAFAGLKEGQEYFAMIFHPSRRNSFVVFSDTTFKIPHSAPNPTPPSSPAKKRNAFVLGDELENLDIMQPRKWHDGENDEGVKAVIGIPTDKPTATLSRKRQRTSK</sequence>